<gene>
    <name evidence="2" type="ORF">AK812_SmicGene46388</name>
</gene>
<evidence type="ECO:0000313" key="3">
    <source>
        <dbReference type="Proteomes" id="UP000186817"/>
    </source>
</evidence>
<proteinExistence type="predicted"/>
<name>A0A1Q9BU10_SYMMI</name>
<keyword evidence="1" id="KW-0472">Membrane</keyword>
<evidence type="ECO:0000313" key="2">
    <source>
        <dbReference type="EMBL" id="OLP74155.1"/>
    </source>
</evidence>
<dbReference type="AlphaFoldDB" id="A0A1Q9BU10"/>
<keyword evidence="3" id="KW-1185">Reference proteome</keyword>
<keyword evidence="1" id="KW-1133">Transmembrane helix</keyword>
<protein>
    <submittedName>
        <fullName evidence="2">Uncharacterized protein</fullName>
    </submittedName>
</protein>
<dbReference type="EMBL" id="LSRX01004181">
    <property type="protein sequence ID" value="OLP74155.1"/>
    <property type="molecule type" value="Genomic_DNA"/>
</dbReference>
<dbReference type="Proteomes" id="UP000186817">
    <property type="component" value="Unassembled WGS sequence"/>
</dbReference>
<dbReference type="OrthoDB" id="415100at2759"/>
<accession>A0A1Q9BU10</accession>
<keyword evidence="1" id="KW-0812">Transmembrane</keyword>
<comment type="caution">
    <text evidence="2">The sequence shown here is derived from an EMBL/GenBank/DDBJ whole genome shotgun (WGS) entry which is preliminary data.</text>
</comment>
<sequence>MTRAQYDRALGLDLNRTDLNLKAKKVVGTMKSARITQHSLLMGRIELMEHVDGLINPANAIAKMTPPTLLASLLKLQDEDVSLPFDLRLQVVERFMVEVLDEMAQCNTQEDKAFQKGLVKWMRVCSVWQTSKDKAGSTPEGRESDPTFGWILQSMHDEIGVSIKLRQLTPDEAEKKKKENHEAGNKWMCLMRALSEYLIDCLASEQFLSMLQTPTRDCRKKMLLMSETFLKGLAEAKAQKLVYEELPQVVCSVLERFRAISSAFISLNHPRPGHAGSTAKDLFDLVSNPTPHSAEKRLRKAFQEQGSVWQKLYDELLSKGQSTTALLPLLDELTEKLTNCKVEDGQSFLSSLDAKLLERCVESRAQFLKEMRGGLLQSFDLELCRVALLVAKAVPGHSAEELAAINPGFSVEHAVAALDACLEAPGVAEAKKALQAWHKREKSSIHLLELFKVLAYYPDKVTAELPEDLHFPHHGKILFESILAVGTEMLTKNEKARRACGVAYAVLFERLLQAWVFIALIAVVFPSLCVRFRSYCCVLWWVFINPFINRRSYVPTLLYRMSHVLMWWGVLGPGSQVLRS</sequence>
<evidence type="ECO:0000256" key="1">
    <source>
        <dbReference type="SAM" id="Phobius"/>
    </source>
</evidence>
<organism evidence="2 3">
    <name type="scientific">Symbiodinium microadriaticum</name>
    <name type="common">Dinoflagellate</name>
    <name type="synonym">Zooxanthella microadriatica</name>
    <dbReference type="NCBI Taxonomy" id="2951"/>
    <lineage>
        <taxon>Eukaryota</taxon>
        <taxon>Sar</taxon>
        <taxon>Alveolata</taxon>
        <taxon>Dinophyceae</taxon>
        <taxon>Suessiales</taxon>
        <taxon>Symbiodiniaceae</taxon>
        <taxon>Symbiodinium</taxon>
    </lineage>
</organism>
<feature type="transmembrane region" description="Helical" evidence="1">
    <location>
        <begin position="514"/>
        <end position="543"/>
    </location>
</feature>
<reference evidence="2 3" key="1">
    <citation type="submission" date="2016-02" db="EMBL/GenBank/DDBJ databases">
        <title>Genome analysis of coral dinoflagellate symbionts highlights evolutionary adaptations to a symbiotic lifestyle.</title>
        <authorList>
            <person name="Aranda M."/>
            <person name="Li Y."/>
            <person name="Liew Y.J."/>
            <person name="Baumgarten S."/>
            <person name="Simakov O."/>
            <person name="Wilson M."/>
            <person name="Piel J."/>
            <person name="Ashoor H."/>
            <person name="Bougouffa S."/>
            <person name="Bajic V.B."/>
            <person name="Ryu T."/>
            <person name="Ravasi T."/>
            <person name="Bayer T."/>
            <person name="Micklem G."/>
            <person name="Kim H."/>
            <person name="Bhak J."/>
            <person name="Lajeunesse T.C."/>
            <person name="Voolstra C.R."/>
        </authorList>
    </citation>
    <scope>NUCLEOTIDE SEQUENCE [LARGE SCALE GENOMIC DNA]</scope>
    <source>
        <strain evidence="2 3">CCMP2467</strain>
    </source>
</reference>